<dbReference type="EMBL" id="ML120582">
    <property type="protein sequence ID" value="RPA89405.1"/>
    <property type="molecule type" value="Genomic_DNA"/>
</dbReference>
<dbReference type="Proteomes" id="UP000276215">
    <property type="component" value="Unassembled WGS sequence"/>
</dbReference>
<dbReference type="OrthoDB" id="5401962at2759"/>
<gene>
    <name evidence="1" type="ORF">L873DRAFT_1721904</name>
</gene>
<dbReference type="STRING" id="1336337.A0A3N4IUF9"/>
<sequence>GYLVMFFTKFYCEINWIEYCWAQCKRYAHEHCNYTLAGLPAQIPDALASVKPSTIHSLYH</sequence>
<dbReference type="AlphaFoldDB" id="A0A3N4IUF9"/>
<accession>A0A3N4IUF9</accession>
<evidence type="ECO:0000313" key="1">
    <source>
        <dbReference type="EMBL" id="RPA89405.1"/>
    </source>
</evidence>
<evidence type="ECO:0000313" key="2">
    <source>
        <dbReference type="Proteomes" id="UP000276215"/>
    </source>
</evidence>
<proteinExistence type="predicted"/>
<protein>
    <submittedName>
        <fullName evidence="1">Uncharacterized protein</fullName>
    </submittedName>
</protein>
<feature type="non-terminal residue" evidence="1">
    <location>
        <position position="1"/>
    </location>
</feature>
<name>A0A3N4IUF9_9PEZI</name>
<reference evidence="1 2" key="1">
    <citation type="journal article" date="2018" name="Nat. Ecol. Evol.">
        <title>Pezizomycetes genomes reveal the molecular basis of ectomycorrhizal truffle lifestyle.</title>
        <authorList>
            <person name="Murat C."/>
            <person name="Payen T."/>
            <person name="Noel B."/>
            <person name="Kuo A."/>
            <person name="Morin E."/>
            <person name="Chen J."/>
            <person name="Kohler A."/>
            <person name="Krizsan K."/>
            <person name="Balestrini R."/>
            <person name="Da Silva C."/>
            <person name="Montanini B."/>
            <person name="Hainaut M."/>
            <person name="Levati E."/>
            <person name="Barry K.W."/>
            <person name="Belfiori B."/>
            <person name="Cichocki N."/>
            <person name="Clum A."/>
            <person name="Dockter R.B."/>
            <person name="Fauchery L."/>
            <person name="Guy J."/>
            <person name="Iotti M."/>
            <person name="Le Tacon F."/>
            <person name="Lindquist E.A."/>
            <person name="Lipzen A."/>
            <person name="Malagnac F."/>
            <person name="Mello A."/>
            <person name="Molinier V."/>
            <person name="Miyauchi S."/>
            <person name="Poulain J."/>
            <person name="Riccioni C."/>
            <person name="Rubini A."/>
            <person name="Sitrit Y."/>
            <person name="Splivallo R."/>
            <person name="Traeger S."/>
            <person name="Wang M."/>
            <person name="Zifcakova L."/>
            <person name="Wipf D."/>
            <person name="Zambonelli A."/>
            <person name="Paolocci F."/>
            <person name="Nowrousian M."/>
            <person name="Ottonello S."/>
            <person name="Baldrian P."/>
            <person name="Spatafora J.W."/>
            <person name="Henrissat B."/>
            <person name="Nagy L.G."/>
            <person name="Aury J.M."/>
            <person name="Wincker P."/>
            <person name="Grigoriev I.V."/>
            <person name="Bonfante P."/>
            <person name="Martin F.M."/>
        </authorList>
    </citation>
    <scope>NUCLEOTIDE SEQUENCE [LARGE SCALE GENOMIC DNA]</scope>
    <source>
        <strain evidence="1 2">120613-1</strain>
    </source>
</reference>
<keyword evidence="2" id="KW-1185">Reference proteome</keyword>
<organism evidence="1 2">
    <name type="scientific">Choiromyces venosus 120613-1</name>
    <dbReference type="NCBI Taxonomy" id="1336337"/>
    <lineage>
        <taxon>Eukaryota</taxon>
        <taxon>Fungi</taxon>
        <taxon>Dikarya</taxon>
        <taxon>Ascomycota</taxon>
        <taxon>Pezizomycotina</taxon>
        <taxon>Pezizomycetes</taxon>
        <taxon>Pezizales</taxon>
        <taxon>Tuberaceae</taxon>
        <taxon>Choiromyces</taxon>
    </lineage>
</organism>